<dbReference type="Proteomes" id="UP000467635">
    <property type="component" value="Unassembled WGS sequence"/>
</dbReference>
<evidence type="ECO:0000313" key="30">
    <source>
        <dbReference type="Proteomes" id="UP000470980"/>
    </source>
</evidence>
<evidence type="ECO:0000313" key="23">
    <source>
        <dbReference type="Proteomes" id="UP000192638"/>
    </source>
</evidence>
<reference evidence="7" key="13">
    <citation type="submission" date="2023-02" db="EMBL/GenBank/DDBJ databases">
        <title>Draft Whole-Genome Sequences of competitive exclusion Lactobacillus salivarius strains for Poultry.</title>
        <authorList>
            <person name="Ma L.M."/>
            <person name="Lopez-Guerra N."/>
            <person name="Zhang G."/>
        </authorList>
    </citation>
    <scope>NUCLEOTIDE SEQUENCE</scope>
    <source>
        <strain evidence="7">Salm-9</strain>
    </source>
</reference>
<dbReference type="EMBL" id="NFHF01000018">
    <property type="protein sequence ID" value="OUN18002.1"/>
    <property type="molecule type" value="Genomic_DNA"/>
</dbReference>
<reference evidence="15" key="6">
    <citation type="journal article" date="2018" name="BMC Genomics">
        <title>Whole genome sequencing and function prediction of 133 gut anaerobes isolated from chicken caecum in pure cultures.</title>
        <authorList>
            <person name="Medvecky M."/>
            <person name="Cejkova D."/>
            <person name="Polansky O."/>
            <person name="Karasova D."/>
            <person name="Kubasova T."/>
            <person name="Cizek A."/>
            <person name="Rychlik I."/>
        </authorList>
    </citation>
    <scope>NUCLEOTIDE SEQUENCE</scope>
    <source>
        <strain evidence="15">An84</strain>
    </source>
</reference>
<dbReference type="Proteomes" id="UP000245607">
    <property type="component" value="Unassembled WGS sequence"/>
</dbReference>
<evidence type="ECO:0000313" key="21">
    <source>
        <dbReference type="Proteomes" id="UP000192353"/>
    </source>
</evidence>
<reference evidence="19" key="14">
    <citation type="submission" date="2023-04" db="EMBL/GenBank/DDBJ databases">
        <title>Four porcine-derived lactic acid bacteria strains analyses and their evaluation as potential probiotics based on genomics.</title>
        <authorList>
            <person name="Niu D."/>
        </authorList>
    </citation>
    <scope>NUCLEOTIDE SEQUENCE</scope>
    <source>
        <strain evidence="19">ZSA5</strain>
    </source>
</reference>
<evidence type="ECO:0000313" key="15">
    <source>
        <dbReference type="EMBL" id="OUN18002.1"/>
    </source>
</evidence>
<dbReference type="Proteomes" id="UP000471300">
    <property type="component" value="Unassembled WGS sequence"/>
</dbReference>
<dbReference type="Gene3D" id="3.10.580.10">
    <property type="entry name" value="CBS-domain"/>
    <property type="match status" value="1"/>
</dbReference>
<evidence type="ECO:0000313" key="31">
    <source>
        <dbReference type="Proteomes" id="UP000471300"/>
    </source>
</evidence>
<dbReference type="EMBL" id="CP123971">
    <property type="protein sequence ID" value="WII28998.1"/>
    <property type="molecule type" value="Genomic_DNA"/>
</dbReference>
<dbReference type="PANTHER" id="PTHR43080">
    <property type="entry name" value="CBS DOMAIN-CONTAINING PROTEIN CBSX3, MITOCHONDRIAL"/>
    <property type="match status" value="1"/>
</dbReference>
<dbReference type="KEGG" id="lsj:LSJ_0499"/>
<evidence type="ECO:0000313" key="7">
    <source>
        <dbReference type="EMBL" id="MDF4185876.1"/>
    </source>
</evidence>
<evidence type="ECO:0000313" key="24">
    <source>
        <dbReference type="Proteomes" id="UP000195378"/>
    </source>
</evidence>
<dbReference type="Pfam" id="PF00571">
    <property type="entry name" value="CBS"/>
    <property type="match status" value="1"/>
</dbReference>
<reference evidence="18 28" key="8">
    <citation type="submission" date="2018-05" db="EMBL/GenBank/DDBJ databases">
        <title>Lactobacillus salivarius genome sequencing and assembly.</title>
        <authorList>
            <person name="Audisio C."/>
            <person name="Albarracin L."/>
            <person name="Torres M.J."/>
            <person name="Hebert E.M."/>
            <person name="Saavedra L."/>
        </authorList>
    </citation>
    <scope>NUCLEOTIDE SEQUENCE [LARGE SCALE GENOMIC DNA]</scope>
    <source>
        <strain evidence="18 28">A3iob</strain>
    </source>
</reference>
<evidence type="ECO:0000313" key="14">
    <source>
        <dbReference type="EMBL" id="OQR25835.1"/>
    </source>
</evidence>
<dbReference type="EMBL" id="QFAS01000004">
    <property type="protein sequence ID" value="PWG53823.1"/>
    <property type="molecule type" value="Genomic_DNA"/>
</dbReference>
<evidence type="ECO:0000313" key="26">
    <source>
        <dbReference type="Proteomes" id="UP000218139"/>
    </source>
</evidence>
<feature type="domain" description="CBS" evidence="3">
    <location>
        <begin position="90"/>
        <end position="145"/>
    </location>
</feature>
<dbReference type="EMBL" id="WKKX01000129">
    <property type="protein sequence ID" value="MSE07965.1"/>
    <property type="molecule type" value="Genomic_DNA"/>
</dbReference>
<dbReference type="Proteomes" id="UP000196255">
    <property type="component" value="Unassembled WGS sequence"/>
</dbReference>
<dbReference type="Proteomes" id="UP000192353">
    <property type="component" value="Unassembled WGS sequence"/>
</dbReference>
<reference evidence="8" key="15">
    <citation type="submission" date="2023-07" db="EMBL/GenBank/DDBJ databases">
        <title>Complete genome sequence of Ligilactobacillus salivarius SRCM217594 isolated from Gallus gallus domesticus feces.</title>
        <authorList>
            <person name="Yang H.-G."/>
            <person name="Ryu M.-S."/>
            <person name="Ha G.-S."/>
            <person name="Yang H.-J."/>
            <person name="Jeong D.-Y."/>
        </authorList>
    </citation>
    <scope>NUCLEOTIDE SEQUENCE</scope>
    <source>
        <strain evidence="8">SRCM217594</strain>
    </source>
</reference>
<dbReference type="Proteomes" id="UP000029488">
    <property type="component" value="Chromosome"/>
</dbReference>
<reference evidence="25" key="5">
    <citation type="submission" date="2017-04" db="EMBL/GenBank/DDBJ databases">
        <title>Function of individual gut microbiota members based on whole genome sequencing of pure cultures obtained from chicken caecum.</title>
        <authorList>
            <person name="Medvecky M."/>
            <person name="Cejkova D."/>
            <person name="Polansky O."/>
            <person name="Karasova D."/>
            <person name="Kubasova T."/>
            <person name="Cizek A."/>
            <person name="Rychlik I."/>
        </authorList>
    </citation>
    <scope>NUCLEOTIDE SEQUENCE [LARGE SCALE GENOMIC DNA]</scope>
    <source>
        <strain evidence="25">An84</strain>
    </source>
</reference>
<evidence type="ECO:0000313" key="10">
    <source>
        <dbReference type="EMBL" id="MYY73575.1"/>
    </source>
</evidence>
<dbReference type="Proteomes" id="UP001231316">
    <property type="component" value="Chromosome"/>
</dbReference>
<dbReference type="EMBL" id="NBEB01000029">
    <property type="protein sequence ID" value="OQQ85696.1"/>
    <property type="molecule type" value="Genomic_DNA"/>
</dbReference>
<evidence type="ECO:0000313" key="19">
    <source>
        <dbReference type="EMBL" id="WII28998.1"/>
    </source>
</evidence>
<reference evidence="21 22" key="3">
    <citation type="submission" date="2017-03" db="EMBL/GenBank/DDBJ databases">
        <title>Phylogenomics and comparative genomics of Lactobacillus salivarius, a mammalian gut commensal.</title>
        <authorList>
            <person name="Harris H.M."/>
        </authorList>
    </citation>
    <scope>NUCLEOTIDE SEQUENCE [LARGE SCALE GENOMIC DNA]</scope>
    <source>
        <strain evidence="14 21">AH4231</strain>
        <strain evidence="13 22">JCM 1047</strain>
        <strain evidence="12 23">LMG 14477</strain>
    </source>
</reference>
<evidence type="ECO:0000313" key="13">
    <source>
        <dbReference type="EMBL" id="OQQ91273.1"/>
    </source>
</evidence>
<dbReference type="Proteomes" id="UP001174888">
    <property type="component" value="Unassembled WGS sequence"/>
</dbReference>
<evidence type="ECO:0000259" key="3">
    <source>
        <dbReference type="PROSITE" id="PS51371"/>
    </source>
</evidence>
<evidence type="ECO:0000313" key="28">
    <source>
        <dbReference type="Proteomes" id="UP000245607"/>
    </source>
</evidence>
<reference evidence="9 29" key="9">
    <citation type="submission" date="2019-11" db="EMBL/GenBank/DDBJ databases">
        <title>Draft Genome Sequence of Plant Growth-Promoting Rhizosphere-Associated Bacteria.</title>
        <authorList>
            <person name="Vasilyev I.Y."/>
            <person name="Radchenko V."/>
            <person name="Ilnitskaya E.V."/>
        </authorList>
    </citation>
    <scope>NUCLEOTIDE SEQUENCE [LARGE SCALE GENOMIC DNA]</scope>
    <source>
        <strain evidence="9 29">VRA_01-1sq_f</strain>
    </source>
</reference>
<dbReference type="Proteomes" id="UP000470980">
    <property type="component" value="Unassembled WGS sequence"/>
</dbReference>
<reference evidence="17 27" key="7">
    <citation type="journal article" date="2018" name="Genome Announc.">
        <title>Fifty-Six Draft Genome Sequences of 10 Lactobacillus Species from 22 Commercial Dietary Supplements.</title>
        <authorList>
            <person name="Gangiredla J."/>
            <person name="Barnaba T.J."/>
            <person name="Mammel M.K."/>
            <person name="Lacher D.W."/>
            <person name="Elkins C.A."/>
            <person name="Lampel K.A."/>
            <person name="Whitehouse C.A."/>
            <person name="Tartera C."/>
        </authorList>
    </citation>
    <scope>NUCLEOTIDE SEQUENCE [LARGE SCALE GENOMIC DNA]</scope>
    <source>
        <strain evidence="17 27">DS11_12</strain>
    </source>
</reference>
<dbReference type="AlphaFoldDB" id="A0A089RU84"/>
<dbReference type="EMBL" id="JAUIQT010000001">
    <property type="protein sequence ID" value="MDN4833807.1"/>
    <property type="molecule type" value="Genomic_DNA"/>
</dbReference>
<dbReference type="GeneID" id="89465252"/>
<evidence type="ECO:0000313" key="8">
    <source>
        <dbReference type="EMBL" id="MDN4833807.1"/>
    </source>
</evidence>
<dbReference type="Proteomes" id="UP000192638">
    <property type="component" value="Unassembled WGS sequence"/>
</dbReference>
<evidence type="ECO:0000256" key="2">
    <source>
        <dbReference type="PROSITE-ProRule" id="PRU00703"/>
    </source>
</evidence>
<dbReference type="EMBL" id="NBEY01000024">
    <property type="protein sequence ID" value="OQR25835.1"/>
    <property type="molecule type" value="Genomic_DNA"/>
</dbReference>
<reference evidence="4 20" key="1">
    <citation type="journal article" date="2014" name="BMC Genomics">
        <title>Unusual genome complexity in Lactobacillus salivarius JCM1046.</title>
        <authorList>
            <person name="Raftis E.J."/>
            <person name="Forde B.M."/>
            <person name="Claesson M.J."/>
            <person name="O'Toole P.W."/>
        </authorList>
    </citation>
    <scope>NUCLEOTIDE SEQUENCE [LARGE SCALE GENOMIC DNA]</scope>
    <source>
        <strain evidence="4 20">JCM1046</strain>
    </source>
</reference>
<evidence type="ECO:0000313" key="18">
    <source>
        <dbReference type="EMBL" id="PWG53823.1"/>
    </source>
</evidence>
<reference evidence="6" key="11">
    <citation type="journal article" date="2021" name="PeerJ">
        <title>Extensive microbial diversity within the chicken gut microbiome revealed by metagenomics and culture.</title>
        <authorList>
            <person name="Gilroy R."/>
            <person name="Ravi A."/>
            <person name="Getino M."/>
            <person name="Pursley I."/>
            <person name="Horton D.L."/>
            <person name="Alikhan N.F."/>
            <person name="Baker D."/>
            <person name="Gharbi K."/>
            <person name="Hall N."/>
            <person name="Watson M."/>
            <person name="Adriaenssens E.M."/>
            <person name="Foster-Nyarko E."/>
            <person name="Jarju S."/>
            <person name="Secka A."/>
            <person name="Antonio M."/>
            <person name="Oren A."/>
            <person name="Chaudhuri R.R."/>
            <person name="La Ragione R."/>
            <person name="Hildebrand F."/>
            <person name="Pallen M.J."/>
        </authorList>
    </citation>
    <scope>NUCLEOTIDE SEQUENCE</scope>
    <source>
        <strain evidence="6">CHK189-29639</strain>
    </source>
</reference>
<dbReference type="InterPro" id="IPR051257">
    <property type="entry name" value="Diverse_CBS-Domain"/>
</dbReference>
<evidence type="ECO:0000313" key="16">
    <source>
        <dbReference type="EMBL" id="PAY47039.1"/>
    </source>
</evidence>
<accession>A0A089RU84</accession>
<organism evidence="4 20">
    <name type="scientific">Ligilactobacillus salivarius</name>
    <dbReference type="NCBI Taxonomy" id="1624"/>
    <lineage>
        <taxon>Bacteria</taxon>
        <taxon>Bacillati</taxon>
        <taxon>Bacillota</taxon>
        <taxon>Bacilli</taxon>
        <taxon>Lactobacillales</taxon>
        <taxon>Lactobacillaceae</taxon>
        <taxon>Ligilactobacillus</taxon>
    </lineage>
</organism>
<evidence type="ECO:0000313" key="12">
    <source>
        <dbReference type="EMBL" id="OQQ85696.1"/>
    </source>
</evidence>
<evidence type="ECO:0000313" key="25">
    <source>
        <dbReference type="Proteomes" id="UP000196255"/>
    </source>
</evidence>
<dbReference type="NCBIfam" id="NF041630">
    <property type="entry name" value="CBS_CbpB"/>
    <property type="match status" value="1"/>
</dbReference>
<dbReference type="Proteomes" id="UP000195378">
    <property type="component" value="Chromosome"/>
</dbReference>
<dbReference type="Proteomes" id="UP000218139">
    <property type="component" value="Unassembled WGS sequence"/>
</dbReference>
<keyword evidence="1 2" id="KW-0129">CBS domain</keyword>
<dbReference type="Proteomes" id="UP000192575">
    <property type="component" value="Unassembled WGS sequence"/>
</dbReference>
<evidence type="ECO:0000313" key="11">
    <source>
        <dbReference type="EMBL" id="MYZ65695.1"/>
    </source>
</evidence>
<dbReference type="EMBL" id="VSTU01000002">
    <property type="protein sequence ID" value="MYZ65695.1"/>
    <property type="molecule type" value="Genomic_DNA"/>
</dbReference>
<dbReference type="SUPFAM" id="SSF54631">
    <property type="entry name" value="CBS-domain pair"/>
    <property type="match status" value="1"/>
</dbReference>
<dbReference type="EMBL" id="CP020858">
    <property type="protein sequence ID" value="ARU19728.1"/>
    <property type="molecule type" value="Genomic_DNA"/>
</dbReference>
<name>A0A089RU84_9LACO</name>
<evidence type="ECO:0000313" key="5">
    <source>
        <dbReference type="EMBL" id="ARU19728.1"/>
    </source>
</evidence>
<evidence type="ECO:0000313" key="9">
    <source>
        <dbReference type="EMBL" id="MSE07965.1"/>
    </source>
</evidence>
<dbReference type="EMBL" id="QAGV01000001">
    <property type="protein sequence ID" value="PTR99022.1"/>
    <property type="molecule type" value="Genomic_DNA"/>
</dbReference>
<dbReference type="EMBL" id="VSTR01000013">
    <property type="protein sequence ID" value="MYY73575.1"/>
    <property type="molecule type" value="Genomic_DNA"/>
</dbReference>
<evidence type="ECO:0000313" key="20">
    <source>
        <dbReference type="Proteomes" id="UP000029488"/>
    </source>
</evidence>
<dbReference type="EMBL" id="NBEF01000014">
    <property type="protein sequence ID" value="OQQ91273.1"/>
    <property type="molecule type" value="Genomic_DNA"/>
</dbReference>
<dbReference type="PROSITE" id="PS51371">
    <property type="entry name" value="CBS"/>
    <property type="match status" value="1"/>
</dbReference>
<dbReference type="Proteomes" id="UP000759256">
    <property type="component" value="Unassembled WGS sequence"/>
</dbReference>
<proteinExistence type="predicted"/>
<evidence type="ECO:0000256" key="1">
    <source>
        <dbReference type="ARBA" id="ARBA00023122"/>
    </source>
</evidence>
<evidence type="ECO:0000313" key="29">
    <source>
        <dbReference type="Proteomes" id="UP000467635"/>
    </source>
</evidence>
<evidence type="ECO:0000313" key="4">
    <source>
        <dbReference type="EMBL" id="AIR10197.1"/>
    </source>
</evidence>
<dbReference type="EMBL" id="CP007646">
    <property type="protein sequence ID" value="AIR10197.1"/>
    <property type="molecule type" value="Genomic_DNA"/>
</dbReference>
<evidence type="ECO:0000313" key="27">
    <source>
        <dbReference type="Proteomes" id="UP000244552"/>
    </source>
</evidence>
<dbReference type="EMBL" id="JARKHV010000002">
    <property type="protein sequence ID" value="MDF4185876.1"/>
    <property type="molecule type" value="Genomic_DNA"/>
</dbReference>
<reference evidence="30 31" key="10">
    <citation type="journal article" date="2020" name="Food Funct.">
        <title>Screening of Lactobacillus salivarius strains from the feces of Chinese populations and the evaluation of their effects against intestinal inflammation in mice.</title>
        <authorList>
            <person name="Zhai Q."/>
            <person name="Shen X."/>
            <person name="Cen S."/>
            <person name="Zhang C."/>
            <person name="Tian F."/>
            <person name="Zhao J."/>
            <person name="Zhang H."/>
            <person name="Xue Y."/>
            <person name="Chen W."/>
        </authorList>
    </citation>
    <scope>NUCLEOTIDE SEQUENCE [LARGE SCALE GENOMIC DNA]</scope>
    <source>
        <strain evidence="11 31">FZJTZ28M4.scaf</strain>
        <strain evidence="10 30">FZJTZ9M6.scaf</strain>
    </source>
</reference>
<sequence>MMSQPIEQMLMRNSEDFLIPADIVANVQEENHLDHAFMVLTKVRYAKIPVLDHNQKFKGLLSLSMITEEMLGLKGIDARCLSKKQVKDVMQTEVETIKPTADCEEILHRLVNQPFLVVVDDDNRFLGIVTRRELLKSMNYLSHEFDNFYVTEPK</sequence>
<dbReference type="Proteomes" id="UP000244552">
    <property type="component" value="Unassembled WGS sequence"/>
</dbReference>
<dbReference type="InterPro" id="IPR048125">
    <property type="entry name" value="CBS_CbpB"/>
</dbReference>
<gene>
    <name evidence="8" type="primary">cbpB</name>
    <name evidence="16" type="ORF">A8C52_07010</name>
    <name evidence="15" type="ORF">B5G36_07740</name>
    <name evidence="14" type="ORF">B6U37_02435</name>
    <name evidence="13" type="ORF">B6U56_02365</name>
    <name evidence="12" type="ORF">B6U60_02085</name>
    <name evidence="5" type="ORF">B7R82_06870</name>
    <name evidence="18" type="ORF">DB362_01605</name>
    <name evidence="17" type="ORF">DBP89_02505</name>
    <name evidence="11" type="ORF">FYL06_01805</name>
    <name evidence="10" type="ORF">FYL10_07980</name>
    <name evidence="9" type="ORF">GKC33_04305</name>
    <name evidence="6" type="ORF">K8V06_10780</name>
    <name evidence="4" type="ORF">LSJ_0499</name>
    <name evidence="7" type="ORF">PV940_02370</name>
    <name evidence="19" type="ORF">QFE45_02560</name>
    <name evidence="8" type="ORF">QYC35_06085</name>
</gene>
<reference evidence="16 26" key="2">
    <citation type="submission" date="2016-05" db="EMBL/GenBank/DDBJ databases">
        <authorList>
            <person name="Lee J.-Y."/>
            <person name="Kim E.B."/>
            <person name="Choi Y.-J."/>
        </authorList>
    </citation>
    <scope>NUCLEOTIDE SEQUENCE [LARGE SCALE GENOMIC DNA]</scope>
    <source>
        <strain evidence="16 26">KLA006</strain>
    </source>
</reference>
<dbReference type="InterPro" id="IPR046342">
    <property type="entry name" value="CBS_dom_sf"/>
</dbReference>
<evidence type="ECO:0000313" key="17">
    <source>
        <dbReference type="EMBL" id="PTR99022.1"/>
    </source>
</evidence>
<reference evidence="5 24" key="4">
    <citation type="submission" date="2017-04" db="EMBL/GenBank/DDBJ databases">
        <title>Complete genome sequence of Lactobacillus salivarius ZLS006, a probiotic strain isolated from healthy piglet.</title>
        <authorList>
            <person name="Zhang D."/>
        </authorList>
    </citation>
    <scope>NUCLEOTIDE SEQUENCE [LARGE SCALE GENOMIC DNA]</scope>
    <source>
        <strain evidence="5 24">ZLS006</strain>
    </source>
</reference>
<protein>
    <submittedName>
        <fullName evidence="4 5">CBS domain-containing protein</fullName>
    </submittedName>
    <submittedName>
        <fullName evidence="8">Cyclic-di-AMP-binding protein CbpB</fullName>
    </submittedName>
</protein>
<dbReference type="CDD" id="cd04643">
    <property type="entry name" value="CBS_pair_bac"/>
    <property type="match status" value="1"/>
</dbReference>
<dbReference type="EMBL" id="DYVK01000108">
    <property type="protein sequence ID" value="HJG16591.1"/>
    <property type="molecule type" value="Genomic_DNA"/>
</dbReference>
<dbReference type="RefSeq" id="WP_003705862.1">
    <property type="nucleotide sequence ID" value="NZ_CABMGV010000001.1"/>
</dbReference>
<evidence type="ECO:0000313" key="22">
    <source>
        <dbReference type="Proteomes" id="UP000192575"/>
    </source>
</evidence>
<dbReference type="Proteomes" id="UP001213566">
    <property type="component" value="Unassembled WGS sequence"/>
</dbReference>
<dbReference type="PANTHER" id="PTHR43080:SF2">
    <property type="entry name" value="CBS DOMAIN-CONTAINING PROTEIN"/>
    <property type="match status" value="1"/>
</dbReference>
<dbReference type="EMBL" id="LXZO01000083">
    <property type="protein sequence ID" value="PAY47039.1"/>
    <property type="molecule type" value="Genomic_DNA"/>
</dbReference>
<dbReference type="InterPro" id="IPR000644">
    <property type="entry name" value="CBS_dom"/>
</dbReference>
<evidence type="ECO:0000313" key="6">
    <source>
        <dbReference type="EMBL" id="HJG16591.1"/>
    </source>
</evidence>
<reference evidence="6" key="12">
    <citation type="submission" date="2021-09" db="EMBL/GenBank/DDBJ databases">
        <authorList>
            <person name="Gilroy R."/>
        </authorList>
    </citation>
    <scope>NUCLEOTIDE SEQUENCE</scope>
    <source>
        <strain evidence="6">CHK189-29639</strain>
    </source>
</reference>